<dbReference type="Proteomes" id="UP000676776">
    <property type="component" value="Unassembled WGS sequence"/>
</dbReference>
<reference evidence="1 2" key="1">
    <citation type="submission" date="2021-03" db="EMBL/GenBank/DDBJ databases">
        <title>Winogradskyella sp. nov., isolated from costal sediment.</title>
        <authorList>
            <person name="Gao C."/>
        </authorList>
    </citation>
    <scope>NUCLEOTIDE SEQUENCE [LARGE SCALE GENOMIC DNA]</scope>
    <source>
        <strain evidence="1 2">DF17</strain>
    </source>
</reference>
<dbReference type="RefSeq" id="WP_208155457.1">
    <property type="nucleotide sequence ID" value="NZ_JAGEVF010000037.1"/>
</dbReference>
<sequence length="45" mass="5071">MSRAKLLLTDDGARFIHADFISFRGVHEFRKLDLARSPSKAIVLA</sequence>
<accession>A0ABS3T5S0</accession>
<comment type="caution">
    <text evidence="1">The sequence shown here is derived from an EMBL/GenBank/DDBJ whole genome shotgun (WGS) entry which is preliminary data.</text>
</comment>
<protein>
    <submittedName>
        <fullName evidence="1">Uncharacterized protein</fullName>
    </submittedName>
</protein>
<keyword evidence="2" id="KW-1185">Reference proteome</keyword>
<dbReference type="EMBL" id="JAGEVF010000037">
    <property type="protein sequence ID" value="MBO3118085.1"/>
    <property type="molecule type" value="Genomic_DNA"/>
</dbReference>
<name>A0ABS3T5S0_9FLAO</name>
<evidence type="ECO:0000313" key="2">
    <source>
        <dbReference type="Proteomes" id="UP000676776"/>
    </source>
</evidence>
<evidence type="ECO:0000313" key="1">
    <source>
        <dbReference type="EMBL" id="MBO3118085.1"/>
    </source>
</evidence>
<gene>
    <name evidence="1" type="ORF">J4050_15135</name>
</gene>
<organism evidence="1 2">
    <name type="scientific">Winogradskyella pelagia</name>
    <dbReference type="NCBI Taxonomy" id="2819984"/>
    <lineage>
        <taxon>Bacteria</taxon>
        <taxon>Pseudomonadati</taxon>
        <taxon>Bacteroidota</taxon>
        <taxon>Flavobacteriia</taxon>
        <taxon>Flavobacteriales</taxon>
        <taxon>Flavobacteriaceae</taxon>
        <taxon>Winogradskyella</taxon>
    </lineage>
</organism>
<proteinExistence type="predicted"/>